<comment type="caution">
    <text evidence="13">The sequence shown here is derived from an EMBL/GenBank/DDBJ whole genome shotgun (WGS) entry which is preliminary data.</text>
</comment>
<keyword evidence="3 10" id="KW-0812">Transmembrane</keyword>
<dbReference type="STRING" id="765915.A0A1Y2HBS7"/>
<evidence type="ECO:0000313" key="14">
    <source>
        <dbReference type="Proteomes" id="UP000193411"/>
    </source>
</evidence>
<evidence type="ECO:0000256" key="9">
    <source>
        <dbReference type="ARBA" id="ARBA00048048"/>
    </source>
</evidence>
<keyword evidence="2 10" id="KW-0808">Transferase</keyword>
<sequence>MPDCNIVLVIFVVFLITYIPASLHLFVLPDYLPLTSSSHWATWLYYAAFDASVLLIWINYYLSVRAPAGFVPSSYTPPTTLAPDTLLEIKQTTAKPRYCRSCSTYKPPRSHHCSTCNRCVLKMDHHCPWTNNCIGYYNQAHFVRFLLYVTLATSLCNSVCFAYLYHLVYAPAYPMWYYNDQVFIRLVATCITLVLSGPVWLMVGGLSCYHIYYVSTNCTTIESMEKDRKALVRRHDGRVGSVVNPYRLGVWANWACVFGEASPVWMWFLWSTPHGDGLTWKVNEQAEWEYVNAEPDSHPQPVQDKMQAHVRRDSDDGYVVDMQRHPYGGYYKYIEQREQEARKELDVVVVNRRRNDDGAHARDDEVWSDMSDSDRSYSGSSSESPSSSEDDDDDEDNVPLFQASIARRLSANEAASGASRGGMGRGKDQRQPGRSRVRRGRGGGGGTKKNV</sequence>
<evidence type="ECO:0000256" key="4">
    <source>
        <dbReference type="ARBA" id="ARBA00022989"/>
    </source>
</evidence>
<feature type="compositionally biased region" description="Acidic residues" evidence="11">
    <location>
        <begin position="388"/>
        <end position="397"/>
    </location>
</feature>
<evidence type="ECO:0000256" key="3">
    <source>
        <dbReference type="ARBA" id="ARBA00022692"/>
    </source>
</evidence>
<evidence type="ECO:0000256" key="8">
    <source>
        <dbReference type="ARBA" id="ARBA00023315"/>
    </source>
</evidence>
<accession>A0A1Y2HBS7</accession>
<evidence type="ECO:0000256" key="11">
    <source>
        <dbReference type="SAM" id="MobiDB-lite"/>
    </source>
</evidence>
<protein>
    <recommendedName>
        <fullName evidence="10">Palmitoyltransferase</fullName>
        <ecNumber evidence="10">2.3.1.225</ecNumber>
    </recommendedName>
</protein>
<keyword evidence="8 10" id="KW-0012">Acyltransferase</keyword>
<keyword evidence="14" id="KW-1185">Reference proteome</keyword>
<dbReference type="OrthoDB" id="331948at2759"/>
<feature type="transmembrane region" description="Helical" evidence="10">
    <location>
        <begin position="182"/>
        <end position="203"/>
    </location>
</feature>
<comment type="catalytic activity">
    <reaction evidence="9 10">
        <text>L-cysteinyl-[protein] + hexadecanoyl-CoA = S-hexadecanoyl-L-cysteinyl-[protein] + CoA</text>
        <dbReference type="Rhea" id="RHEA:36683"/>
        <dbReference type="Rhea" id="RHEA-COMP:10131"/>
        <dbReference type="Rhea" id="RHEA-COMP:11032"/>
        <dbReference type="ChEBI" id="CHEBI:29950"/>
        <dbReference type="ChEBI" id="CHEBI:57287"/>
        <dbReference type="ChEBI" id="CHEBI:57379"/>
        <dbReference type="ChEBI" id="CHEBI:74151"/>
        <dbReference type="EC" id="2.3.1.225"/>
    </reaction>
</comment>
<dbReference type="InterPro" id="IPR039859">
    <property type="entry name" value="PFA4/ZDH16/20/ERF2-like"/>
</dbReference>
<evidence type="ECO:0000256" key="6">
    <source>
        <dbReference type="ARBA" id="ARBA00023139"/>
    </source>
</evidence>
<evidence type="ECO:0000256" key="10">
    <source>
        <dbReference type="RuleBase" id="RU079119"/>
    </source>
</evidence>
<dbReference type="EMBL" id="MCFL01000066">
    <property type="protein sequence ID" value="ORZ31143.1"/>
    <property type="molecule type" value="Genomic_DNA"/>
</dbReference>
<dbReference type="GO" id="GO:0019706">
    <property type="term" value="F:protein-cysteine S-palmitoyltransferase activity"/>
    <property type="evidence" value="ECO:0007669"/>
    <property type="project" value="UniProtKB-EC"/>
</dbReference>
<comment type="subcellular location">
    <subcellularLocation>
        <location evidence="1">Membrane</location>
        <topology evidence="1">Multi-pass membrane protein</topology>
    </subcellularLocation>
</comment>
<name>A0A1Y2HBS7_9FUNG</name>
<keyword evidence="7" id="KW-0449">Lipoprotein</keyword>
<feature type="transmembrane region" description="Helical" evidence="10">
    <location>
        <begin position="40"/>
        <end position="62"/>
    </location>
</feature>
<dbReference type="Pfam" id="PF01529">
    <property type="entry name" value="DHHC"/>
    <property type="match status" value="1"/>
</dbReference>
<feature type="region of interest" description="Disordered" evidence="11">
    <location>
        <begin position="359"/>
        <end position="451"/>
    </location>
</feature>
<feature type="compositionally biased region" description="Gly residues" evidence="11">
    <location>
        <begin position="442"/>
        <end position="451"/>
    </location>
</feature>
<feature type="compositionally biased region" description="Basic and acidic residues" evidence="11">
    <location>
        <begin position="306"/>
        <end position="315"/>
    </location>
</feature>
<evidence type="ECO:0000313" key="13">
    <source>
        <dbReference type="EMBL" id="ORZ31143.1"/>
    </source>
</evidence>
<evidence type="ECO:0000256" key="2">
    <source>
        <dbReference type="ARBA" id="ARBA00022679"/>
    </source>
</evidence>
<comment type="similarity">
    <text evidence="10">Belongs to the DHHC palmitoyltransferase family.</text>
</comment>
<gene>
    <name evidence="13" type="ORF">BCR44DRAFT_1443059</name>
</gene>
<evidence type="ECO:0000259" key="12">
    <source>
        <dbReference type="Pfam" id="PF01529"/>
    </source>
</evidence>
<dbReference type="PANTHER" id="PTHR12246">
    <property type="entry name" value="PALMITOYLTRANSFERASE ZDHHC16"/>
    <property type="match status" value="1"/>
</dbReference>
<keyword evidence="5 10" id="KW-0472">Membrane</keyword>
<proteinExistence type="inferred from homology"/>
<evidence type="ECO:0000256" key="5">
    <source>
        <dbReference type="ARBA" id="ARBA00023136"/>
    </source>
</evidence>
<dbReference type="EC" id="2.3.1.225" evidence="10"/>
<feature type="compositionally biased region" description="Low complexity" evidence="11">
    <location>
        <begin position="376"/>
        <end position="387"/>
    </location>
</feature>
<comment type="domain">
    <text evidence="10">The DHHC domain is required for palmitoyltransferase activity.</text>
</comment>
<feature type="domain" description="Palmitoyltransferase DHHC" evidence="12">
    <location>
        <begin position="95"/>
        <end position="226"/>
    </location>
</feature>
<dbReference type="AlphaFoldDB" id="A0A1Y2HBS7"/>
<organism evidence="13 14">
    <name type="scientific">Catenaria anguillulae PL171</name>
    <dbReference type="NCBI Taxonomy" id="765915"/>
    <lineage>
        <taxon>Eukaryota</taxon>
        <taxon>Fungi</taxon>
        <taxon>Fungi incertae sedis</taxon>
        <taxon>Blastocladiomycota</taxon>
        <taxon>Blastocladiomycetes</taxon>
        <taxon>Blastocladiales</taxon>
        <taxon>Catenariaceae</taxon>
        <taxon>Catenaria</taxon>
    </lineage>
</organism>
<dbReference type="InterPro" id="IPR001594">
    <property type="entry name" value="Palmitoyltrfase_DHHC"/>
</dbReference>
<dbReference type="Proteomes" id="UP000193411">
    <property type="component" value="Unassembled WGS sequence"/>
</dbReference>
<keyword evidence="6" id="KW-0564">Palmitate</keyword>
<feature type="transmembrane region" description="Helical" evidence="10">
    <location>
        <begin position="6"/>
        <end position="28"/>
    </location>
</feature>
<dbReference type="GO" id="GO:0016020">
    <property type="term" value="C:membrane"/>
    <property type="evidence" value="ECO:0007669"/>
    <property type="project" value="UniProtKB-SubCell"/>
</dbReference>
<evidence type="ECO:0000256" key="7">
    <source>
        <dbReference type="ARBA" id="ARBA00023288"/>
    </source>
</evidence>
<reference evidence="13 14" key="1">
    <citation type="submission" date="2016-07" db="EMBL/GenBank/DDBJ databases">
        <title>Pervasive Adenine N6-methylation of Active Genes in Fungi.</title>
        <authorList>
            <consortium name="DOE Joint Genome Institute"/>
            <person name="Mondo S.J."/>
            <person name="Dannebaum R.O."/>
            <person name="Kuo R.C."/>
            <person name="Labutti K."/>
            <person name="Haridas S."/>
            <person name="Kuo A."/>
            <person name="Salamov A."/>
            <person name="Ahrendt S.R."/>
            <person name="Lipzen A."/>
            <person name="Sullivan W."/>
            <person name="Andreopoulos W.B."/>
            <person name="Clum A."/>
            <person name="Lindquist E."/>
            <person name="Daum C."/>
            <person name="Ramamoorthy G.K."/>
            <person name="Gryganskyi A."/>
            <person name="Culley D."/>
            <person name="Magnuson J.K."/>
            <person name="James T.Y."/>
            <person name="O'Malley M.A."/>
            <person name="Stajich J.E."/>
            <person name="Spatafora J.W."/>
            <person name="Visel A."/>
            <person name="Grigoriev I.V."/>
        </authorList>
    </citation>
    <scope>NUCLEOTIDE SEQUENCE [LARGE SCALE GENOMIC DNA]</scope>
    <source>
        <strain evidence="13 14">PL171</strain>
    </source>
</reference>
<feature type="region of interest" description="Disordered" evidence="11">
    <location>
        <begin position="294"/>
        <end position="315"/>
    </location>
</feature>
<keyword evidence="4 10" id="KW-1133">Transmembrane helix</keyword>
<dbReference type="PROSITE" id="PS50216">
    <property type="entry name" value="DHHC"/>
    <property type="match status" value="1"/>
</dbReference>
<feature type="transmembrane region" description="Helical" evidence="10">
    <location>
        <begin position="145"/>
        <end position="170"/>
    </location>
</feature>
<evidence type="ECO:0000256" key="1">
    <source>
        <dbReference type="ARBA" id="ARBA00004141"/>
    </source>
</evidence>